<dbReference type="AlphaFoldDB" id="A0A1W1WRT4"/>
<dbReference type="OrthoDB" id="9808013at2"/>
<keyword evidence="1" id="KW-0378">Hydrolase</keyword>
<sequence>MRLPAEWEEQKALLLAYPHEKSDWLPYLDEIREFYKEFISIVAHYQDVYLITQKALNFPPTKHNIHIFKAQTNDTWVRDFGAITVFENNKTKLLDFTFNGWGLKFPANYDNQLNRKIFHTKKIGFVLEGGSIDSNGEGVLLTTSTCLLEANRNPHLSKDEIEKQLKTFFGLKKILWLNHGFLEGDDTDSHIDMLARFVSANKIAYITCDNKDDIHYIELKLMEKELQSFGFELVPLPFVSAKYFENERLPVSYANFVIINGAVIMPTYNDPNDEEALKIFQKLFPSRDIIGLDASVLIRQHGSIHCSCMNIF</sequence>
<dbReference type="GO" id="GO:0009446">
    <property type="term" value="P:putrescine biosynthetic process"/>
    <property type="evidence" value="ECO:0007669"/>
    <property type="project" value="InterPro"/>
</dbReference>
<dbReference type="STRING" id="1069081.SAMN05660197_0807"/>
<dbReference type="PANTHER" id="PTHR31377:SF0">
    <property type="entry name" value="AGMATINE DEIMINASE-RELATED"/>
    <property type="match status" value="1"/>
</dbReference>
<reference evidence="3" key="1">
    <citation type="submission" date="2017-04" db="EMBL/GenBank/DDBJ databases">
        <authorList>
            <person name="Varghese N."/>
            <person name="Submissions S."/>
        </authorList>
    </citation>
    <scope>NUCLEOTIDE SEQUENCE [LARGE SCALE GENOMIC DNA]</scope>
    <source>
        <strain evidence="3">DSM 16512</strain>
    </source>
</reference>
<dbReference type="SUPFAM" id="SSF55909">
    <property type="entry name" value="Pentein"/>
    <property type="match status" value="1"/>
</dbReference>
<dbReference type="GO" id="GO:0004668">
    <property type="term" value="F:protein-arginine deiminase activity"/>
    <property type="evidence" value="ECO:0007669"/>
    <property type="project" value="InterPro"/>
</dbReference>
<dbReference type="RefSeq" id="WP_084275267.1">
    <property type="nucleotide sequence ID" value="NZ_AP026671.1"/>
</dbReference>
<proteinExistence type="predicted"/>
<name>A0A1W1WRT4_9BACT</name>
<dbReference type="EMBL" id="FWWZ01000001">
    <property type="protein sequence ID" value="SMC09014.1"/>
    <property type="molecule type" value="Genomic_DNA"/>
</dbReference>
<keyword evidence="3" id="KW-1185">Reference proteome</keyword>
<dbReference type="Pfam" id="PF04371">
    <property type="entry name" value="PAD_porph"/>
    <property type="match status" value="1"/>
</dbReference>
<dbReference type="InterPro" id="IPR007466">
    <property type="entry name" value="Peptidyl-Arg-deiminase_porph"/>
</dbReference>
<organism evidence="2 3">
    <name type="scientific">Nitratiruptor tergarcus DSM 16512</name>
    <dbReference type="NCBI Taxonomy" id="1069081"/>
    <lineage>
        <taxon>Bacteria</taxon>
        <taxon>Pseudomonadati</taxon>
        <taxon>Campylobacterota</taxon>
        <taxon>Epsilonproteobacteria</taxon>
        <taxon>Nautiliales</taxon>
        <taxon>Nitratiruptoraceae</taxon>
        <taxon>Nitratiruptor</taxon>
    </lineage>
</organism>
<protein>
    <submittedName>
        <fullName evidence="2">Agmatine/peptidylarginine deiminase</fullName>
    </submittedName>
</protein>
<accession>A0A1W1WRT4</accession>
<gene>
    <name evidence="2" type="ORF">SAMN05660197_0807</name>
</gene>
<evidence type="ECO:0000313" key="2">
    <source>
        <dbReference type="EMBL" id="SMC09014.1"/>
    </source>
</evidence>
<dbReference type="GO" id="GO:0047632">
    <property type="term" value="F:agmatine deiminase activity"/>
    <property type="evidence" value="ECO:0007669"/>
    <property type="project" value="TreeGrafter"/>
</dbReference>
<evidence type="ECO:0000313" key="3">
    <source>
        <dbReference type="Proteomes" id="UP000192602"/>
    </source>
</evidence>
<dbReference type="PANTHER" id="PTHR31377">
    <property type="entry name" value="AGMATINE DEIMINASE-RELATED"/>
    <property type="match status" value="1"/>
</dbReference>
<evidence type="ECO:0000256" key="1">
    <source>
        <dbReference type="ARBA" id="ARBA00022801"/>
    </source>
</evidence>
<dbReference type="Proteomes" id="UP000192602">
    <property type="component" value="Unassembled WGS sequence"/>
</dbReference>
<dbReference type="Gene3D" id="3.75.10.10">
    <property type="entry name" value="L-arginine/glycine Amidinotransferase, Chain A"/>
    <property type="match status" value="1"/>
</dbReference>